<dbReference type="GO" id="GO:0019843">
    <property type="term" value="F:rRNA binding"/>
    <property type="evidence" value="ECO:0007669"/>
    <property type="project" value="InterPro"/>
</dbReference>
<organism evidence="7 8">
    <name type="scientific">Kockovaella imperatae</name>
    <dbReference type="NCBI Taxonomy" id="4999"/>
    <lineage>
        <taxon>Eukaryota</taxon>
        <taxon>Fungi</taxon>
        <taxon>Dikarya</taxon>
        <taxon>Basidiomycota</taxon>
        <taxon>Agaricomycotina</taxon>
        <taxon>Tremellomycetes</taxon>
        <taxon>Tremellales</taxon>
        <taxon>Cuniculitremaceae</taxon>
        <taxon>Kockovaella</taxon>
    </lineage>
</organism>
<dbReference type="RefSeq" id="XP_021871794.1">
    <property type="nucleotide sequence ID" value="XM_022015577.1"/>
</dbReference>
<dbReference type="EMBL" id="NBSH01000005">
    <property type="protein sequence ID" value="ORX37807.1"/>
    <property type="molecule type" value="Genomic_DNA"/>
</dbReference>
<dbReference type="STRING" id="4999.A0A1Y1UJU6"/>
<evidence type="ECO:0000313" key="8">
    <source>
        <dbReference type="Proteomes" id="UP000193218"/>
    </source>
</evidence>
<comment type="caution">
    <text evidence="7">The sequence shown here is derived from an EMBL/GenBank/DDBJ whole genome shotgun (WGS) entry which is preliminary data.</text>
</comment>
<comment type="similarity">
    <text evidence="2">Belongs to the BRX1 family.</text>
</comment>
<keyword evidence="3" id="KW-0690">Ribosome biogenesis</keyword>
<evidence type="ECO:0000256" key="2">
    <source>
        <dbReference type="ARBA" id="ARBA00006369"/>
    </source>
</evidence>
<dbReference type="AlphaFoldDB" id="A0A1Y1UJU6"/>
<dbReference type="Pfam" id="PF04427">
    <property type="entry name" value="Brix"/>
    <property type="match status" value="1"/>
</dbReference>
<feature type="domain" description="Brix" evidence="6">
    <location>
        <begin position="46"/>
        <end position="244"/>
    </location>
</feature>
<dbReference type="FunCoup" id="A0A1Y1UJU6">
    <property type="interactions" value="569"/>
</dbReference>
<dbReference type="SUPFAM" id="SSF52954">
    <property type="entry name" value="Class II aaRS ABD-related"/>
    <property type="match status" value="1"/>
</dbReference>
<dbReference type="PANTHER" id="PTHR13634:SF0">
    <property type="entry name" value="RIBOSOME BIOGENESIS PROTEIN BRX1 HOMOLOG"/>
    <property type="match status" value="1"/>
</dbReference>
<dbReference type="OrthoDB" id="1638493at2759"/>
<sequence>MASLLKSAKHKGMGEGGGAGYKGKSKADQNELEQSAEGSSSKPRKDKVLMLCSRGVTQRHRHLMRDLEVLLPHTKKDSKLDTKSSLHLVNEIADLHSCNNTLFFEVRRHEDLYLWLCRAPNGPSVKCHVQNIHTMDELKMTGNCLRGSRGICVFDGGWDEDEHWKLLKEMFTHVFSVPRTSRKLKPFIDHILLFSILDNKIWFRNYQIIEKDPQQPSGPPQTSLVEIGPRLVMTPIRIFEGSFGGPTLFQNAEFVSPTAMRAGVKRAQGEKYRVRKEGQSERDERGKRRREEVGEDQLSRKKVFA</sequence>
<evidence type="ECO:0000256" key="4">
    <source>
        <dbReference type="ARBA" id="ARBA00023242"/>
    </source>
</evidence>
<feature type="compositionally biased region" description="Basic and acidic residues" evidence="5">
    <location>
        <begin position="267"/>
        <end position="292"/>
    </location>
</feature>
<dbReference type="GeneID" id="33557386"/>
<dbReference type="InParanoid" id="A0A1Y1UJU6"/>
<name>A0A1Y1UJU6_9TREE</name>
<evidence type="ECO:0000259" key="6">
    <source>
        <dbReference type="PROSITE" id="PS50833"/>
    </source>
</evidence>
<feature type="region of interest" description="Disordered" evidence="5">
    <location>
        <begin position="1"/>
        <end position="44"/>
    </location>
</feature>
<dbReference type="PROSITE" id="PS50833">
    <property type="entry name" value="BRIX"/>
    <property type="match status" value="1"/>
</dbReference>
<feature type="region of interest" description="Disordered" evidence="5">
    <location>
        <begin position="264"/>
        <end position="305"/>
    </location>
</feature>
<gene>
    <name evidence="7" type="ORF">BD324DRAFT_623408</name>
</gene>
<feature type="compositionally biased region" description="Polar residues" evidence="5">
    <location>
        <begin position="32"/>
        <end position="41"/>
    </location>
</feature>
<dbReference type="InterPro" id="IPR026532">
    <property type="entry name" value="BRX1"/>
</dbReference>
<dbReference type="SMART" id="SM00879">
    <property type="entry name" value="Brix"/>
    <property type="match status" value="1"/>
</dbReference>
<evidence type="ECO:0000256" key="5">
    <source>
        <dbReference type="SAM" id="MobiDB-lite"/>
    </source>
</evidence>
<comment type="subcellular location">
    <subcellularLocation>
        <location evidence="1">Nucleus</location>
        <location evidence="1">Nucleolus</location>
    </subcellularLocation>
</comment>
<dbReference type="GO" id="GO:0006364">
    <property type="term" value="P:rRNA processing"/>
    <property type="evidence" value="ECO:0007669"/>
    <property type="project" value="InterPro"/>
</dbReference>
<proteinExistence type="inferred from homology"/>
<dbReference type="GO" id="GO:0000027">
    <property type="term" value="P:ribosomal large subunit assembly"/>
    <property type="evidence" value="ECO:0007669"/>
    <property type="project" value="TreeGrafter"/>
</dbReference>
<protein>
    <submittedName>
        <fullName evidence="7">Putative ribosomal large subunit assembly and maintenance-related protein</fullName>
    </submittedName>
</protein>
<accession>A0A1Y1UJU6</accession>
<dbReference type="InterPro" id="IPR007109">
    <property type="entry name" value="Brix"/>
</dbReference>
<reference evidence="7 8" key="1">
    <citation type="submission" date="2017-03" db="EMBL/GenBank/DDBJ databases">
        <title>Widespread Adenine N6-methylation of Active Genes in Fungi.</title>
        <authorList>
            <consortium name="DOE Joint Genome Institute"/>
            <person name="Mondo S.J."/>
            <person name="Dannebaum R.O."/>
            <person name="Kuo R.C."/>
            <person name="Louie K.B."/>
            <person name="Bewick A.J."/>
            <person name="Labutti K."/>
            <person name="Haridas S."/>
            <person name="Kuo A."/>
            <person name="Salamov A."/>
            <person name="Ahrendt S.R."/>
            <person name="Lau R."/>
            <person name="Bowen B.P."/>
            <person name="Lipzen A."/>
            <person name="Sullivan W."/>
            <person name="Andreopoulos W.B."/>
            <person name="Clum A."/>
            <person name="Lindquist E."/>
            <person name="Daum C."/>
            <person name="Northen T.R."/>
            <person name="Ramamoorthy G."/>
            <person name="Schmitz R.J."/>
            <person name="Gryganskyi A."/>
            <person name="Culley D."/>
            <person name="Magnuson J."/>
            <person name="James T.Y."/>
            <person name="O'Malley M.A."/>
            <person name="Stajich J.E."/>
            <person name="Spatafora J.W."/>
            <person name="Visel A."/>
            <person name="Grigoriev I.V."/>
        </authorList>
    </citation>
    <scope>NUCLEOTIDE SEQUENCE [LARGE SCALE GENOMIC DNA]</scope>
    <source>
        <strain evidence="7 8">NRRL Y-17943</strain>
    </source>
</reference>
<evidence type="ECO:0000256" key="3">
    <source>
        <dbReference type="ARBA" id="ARBA00022517"/>
    </source>
</evidence>
<evidence type="ECO:0000313" key="7">
    <source>
        <dbReference type="EMBL" id="ORX37807.1"/>
    </source>
</evidence>
<dbReference type="GO" id="GO:0005730">
    <property type="term" value="C:nucleolus"/>
    <property type="evidence" value="ECO:0007669"/>
    <property type="project" value="UniProtKB-SubCell"/>
</dbReference>
<dbReference type="FunFam" id="3.40.50.10480:FF:000009">
    <property type="entry name" value="Ribosome biogenesis protein, putative"/>
    <property type="match status" value="1"/>
</dbReference>
<keyword evidence="4" id="KW-0539">Nucleus</keyword>
<keyword evidence="8" id="KW-1185">Reference proteome</keyword>
<dbReference type="Proteomes" id="UP000193218">
    <property type="component" value="Unassembled WGS sequence"/>
</dbReference>
<evidence type="ECO:0000256" key="1">
    <source>
        <dbReference type="ARBA" id="ARBA00004604"/>
    </source>
</evidence>
<dbReference type="PANTHER" id="PTHR13634">
    <property type="entry name" value="RIBOSOME BIOGENESIS PROTEIN BRIX"/>
    <property type="match status" value="1"/>
</dbReference>